<accession>A0A6J5LYE9</accession>
<organism evidence="1">
    <name type="scientific">uncultured Caudovirales phage</name>
    <dbReference type="NCBI Taxonomy" id="2100421"/>
    <lineage>
        <taxon>Viruses</taxon>
        <taxon>Duplodnaviria</taxon>
        <taxon>Heunggongvirae</taxon>
        <taxon>Uroviricota</taxon>
        <taxon>Caudoviricetes</taxon>
        <taxon>Peduoviridae</taxon>
        <taxon>Maltschvirus</taxon>
        <taxon>Maltschvirus maltsch</taxon>
    </lineage>
</organism>
<gene>
    <name evidence="1" type="ORF">UFOVP337_67</name>
</gene>
<sequence length="585" mass="67025">MNDNIQVSFTDDLLANKIADMWTKWDTNRAVWKSDQQELRNYLFATDTRKTSNSKLPWKNSTVTPKLTQIRDNLHANYMAALFPSETWFFWEATDKSEELTKKRYAITNYMKQKLKASNFQLLVSQLVYDYIDFGNVVVTYDYVRDVISDATGNVVSRYTGPKAYRINPTDIVFNPLAENFDKTPVVRRMLKSIGDLMTDVETKPALNYNKGVLDKALQFRQNYRDDPEFKKELNMAIDGFGSADEYLESDMVELLEFWGDIYNPFTKTLLRNQLITVIDRKWILRKQPNPMWTGSKPMFHCGWRLRTDNLWAQGPLDQLVGMQYRIDHLENLKADVFDLIAYPVMVVGGNTVEEFEYEPGATVFVGDEGSLTFLRPDATALQADLQINELMNRMEELAGAPKQAMGIRTPGEKTKYEVQSLENAAGRIFQSKVSWFERNILEPLLNGMLAEAVRNFEGVERIRSIDEDYGTESFVEVTKDDLMASGKIYPLGARHYGEQAKFLQELQQTMAAVQAMPTVAAHISGKAIAKALEENLGWQNYRIVQDNAMIFEQAETQRLMNQVAEDIQTESTISPEGPDVDMPQ</sequence>
<name>A0A6J5LYE9_9CAUD</name>
<reference evidence="1" key="1">
    <citation type="submission" date="2020-04" db="EMBL/GenBank/DDBJ databases">
        <authorList>
            <person name="Chiriac C."/>
            <person name="Salcher M."/>
            <person name="Ghai R."/>
            <person name="Kavagutti S V."/>
        </authorList>
    </citation>
    <scope>NUCLEOTIDE SEQUENCE</scope>
</reference>
<dbReference type="EMBL" id="LR796354">
    <property type="protein sequence ID" value="CAB4139634.1"/>
    <property type="molecule type" value="Genomic_DNA"/>
</dbReference>
<dbReference type="GO" id="GO:0044423">
    <property type="term" value="C:virion component"/>
    <property type="evidence" value="ECO:0007669"/>
    <property type="project" value="UniProtKB-KW"/>
</dbReference>
<protein>
    <recommendedName>
        <fullName evidence="2">Portal protein</fullName>
    </recommendedName>
</protein>
<evidence type="ECO:0008006" key="2">
    <source>
        <dbReference type="Google" id="ProtNLM"/>
    </source>
</evidence>
<evidence type="ECO:0000313" key="1">
    <source>
        <dbReference type="EMBL" id="CAB4139634.1"/>
    </source>
</evidence>
<proteinExistence type="predicted"/>
<dbReference type="GO" id="GO:0099002">
    <property type="term" value="P:symbiont genome ejection through host cell envelope, short tail mechanism"/>
    <property type="evidence" value="ECO:0007669"/>
    <property type="project" value="UniProtKB-KW"/>
</dbReference>